<dbReference type="AlphaFoldDB" id="A0AAV1VNP8"/>
<evidence type="ECO:0000256" key="5">
    <source>
        <dbReference type="ARBA" id="ARBA00023136"/>
    </source>
</evidence>
<feature type="transmembrane region" description="Helical" evidence="6">
    <location>
        <begin position="181"/>
        <end position="202"/>
    </location>
</feature>
<proteinExistence type="inferred from homology"/>
<feature type="transmembrane region" description="Helical" evidence="6">
    <location>
        <begin position="300"/>
        <end position="320"/>
    </location>
</feature>
<dbReference type="PANTHER" id="PTHR12385:SF4">
    <property type="entry name" value="PROTEIN PNS1"/>
    <property type="match status" value="1"/>
</dbReference>
<feature type="transmembrane region" description="Helical" evidence="6">
    <location>
        <begin position="146"/>
        <end position="169"/>
    </location>
</feature>
<feature type="transmembrane region" description="Helical" evidence="6">
    <location>
        <begin position="395"/>
        <end position="419"/>
    </location>
</feature>
<feature type="transmembrane region" description="Helical" evidence="6">
    <location>
        <begin position="439"/>
        <end position="470"/>
    </location>
</feature>
<evidence type="ECO:0000256" key="2">
    <source>
        <dbReference type="ARBA" id="ARBA00007168"/>
    </source>
</evidence>
<keyword evidence="5 6" id="KW-0472">Membrane</keyword>
<dbReference type="GO" id="GO:0022857">
    <property type="term" value="F:transmembrane transporter activity"/>
    <property type="evidence" value="ECO:0007669"/>
    <property type="project" value="UniProtKB-UniRule"/>
</dbReference>
<dbReference type="EMBL" id="CAKLBY020000387">
    <property type="protein sequence ID" value="CAK7947818.1"/>
    <property type="molecule type" value="Genomic_DNA"/>
</dbReference>
<protein>
    <recommendedName>
        <fullName evidence="6">Choline transporter-like protein</fullName>
    </recommendedName>
</protein>
<evidence type="ECO:0000313" key="8">
    <source>
        <dbReference type="Proteomes" id="UP001162060"/>
    </source>
</evidence>
<sequence length="512" mass="57106">MASSIVISSLDHSWTEGKSPSRTYQPLASPFRSAYPTGTRKCNDIFCLIPFLAVVVITVAFAVNYGNDLIDATRLTELSKSSGVELMLHIIGLSSLAAAGMSIIWIAVMVLLAEVLIWVTFVTIIALNVVATILLMQKALVSNSGWYWLAAMVFGLLALLVMLYTCYIHKRIKFAAAHLKVAGHAVFRLPMTIIVAIVMVGVQISWTIVWVVSSLGVVFHYGFLQLDDLLCTKERCDLEYEPAAIIVVLCLMLLTYFWITFVLRNVIGVTTAGTIAAWKTANNAPCITIEAWVRAMTLNLGSICLGSLIVAILETVVWLLHILTWLAGRSGNCCFVCLFSWLSRLVSSIESWIECFNRFAFSYVGCYNYSFVRASRHVFKLFEAKGWSAIVNDHLIGNLCWLSSIVTGVLTAYVSLQLLVHATDSEEQLAVFLHPQVVSAFFCFVAGYGINTLVMSVITSAVTTIFVLWAEDPTGWHLTRPRQYETLYKTWLEVYPNEFRTGSEVTHCRYHY</sequence>
<dbReference type="Proteomes" id="UP001162060">
    <property type="component" value="Unassembled WGS sequence"/>
</dbReference>
<keyword evidence="3 6" id="KW-0812">Transmembrane</keyword>
<keyword evidence="4 6" id="KW-1133">Transmembrane helix</keyword>
<accession>A0AAV1VNP8</accession>
<evidence type="ECO:0000256" key="6">
    <source>
        <dbReference type="RuleBase" id="RU368066"/>
    </source>
</evidence>
<reference evidence="7" key="1">
    <citation type="submission" date="2024-01" db="EMBL/GenBank/DDBJ databases">
        <authorList>
            <person name="Webb A."/>
        </authorList>
    </citation>
    <scope>NUCLEOTIDE SEQUENCE</scope>
    <source>
        <strain evidence="7">Pm1</strain>
    </source>
</reference>
<comment type="similarity">
    <text evidence="2 6">Belongs to the CTL (choline transporter-like) family.</text>
</comment>
<feature type="transmembrane region" description="Helical" evidence="6">
    <location>
        <begin position="45"/>
        <end position="66"/>
    </location>
</feature>
<evidence type="ECO:0000256" key="3">
    <source>
        <dbReference type="ARBA" id="ARBA00022692"/>
    </source>
</evidence>
<comment type="subcellular location">
    <subcellularLocation>
        <location evidence="6">Cell membrane</location>
        <topology evidence="6">Multi-pass membrane protein</topology>
    </subcellularLocation>
    <subcellularLocation>
        <location evidence="1">Membrane</location>
        <topology evidence="1">Multi-pass membrane protein</topology>
    </subcellularLocation>
</comment>
<feature type="transmembrane region" description="Helical" evidence="6">
    <location>
        <begin position="115"/>
        <end position="134"/>
    </location>
</feature>
<dbReference type="PANTHER" id="PTHR12385">
    <property type="entry name" value="CHOLINE TRANSPORTER-LIKE (SLC FAMILY 44)"/>
    <property type="match status" value="1"/>
</dbReference>
<name>A0AAV1VNP8_9STRA</name>
<evidence type="ECO:0000256" key="4">
    <source>
        <dbReference type="ARBA" id="ARBA00022989"/>
    </source>
</evidence>
<dbReference type="GO" id="GO:0005886">
    <property type="term" value="C:plasma membrane"/>
    <property type="evidence" value="ECO:0007669"/>
    <property type="project" value="UniProtKB-SubCell"/>
</dbReference>
<evidence type="ECO:0000313" key="7">
    <source>
        <dbReference type="EMBL" id="CAK7947818.1"/>
    </source>
</evidence>
<feature type="transmembrane region" description="Helical" evidence="6">
    <location>
        <begin position="86"/>
        <end position="108"/>
    </location>
</feature>
<feature type="transmembrane region" description="Helical" evidence="6">
    <location>
        <begin position="238"/>
        <end position="259"/>
    </location>
</feature>
<dbReference type="Pfam" id="PF04515">
    <property type="entry name" value="Choline_transpo"/>
    <property type="match status" value="1"/>
</dbReference>
<comment type="caution">
    <text evidence="7">The sequence shown here is derived from an EMBL/GenBank/DDBJ whole genome shotgun (WGS) entry which is preliminary data.</text>
</comment>
<dbReference type="InterPro" id="IPR007603">
    <property type="entry name" value="Choline_transptr-like"/>
</dbReference>
<evidence type="ECO:0000256" key="1">
    <source>
        <dbReference type="ARBA" id="ARBA00004141"/>
    </source>
</evidence>
<gene>
    <name evidence="7" type="ORF">PM001_LOCUS32968</name>
</gene>
<comment type="function">
    <text evidence="6">Choline transporter.</text>
</comment>
<organism evidence="7 8">
    <name type="scientific">Peronospora matthiolae</name>
    <dbReference type="NCBI Taxonomy" id="2874970"/>
    <lineage>
        <taxon>Eukaryota</taxon>
        <taxon>Sar</taxon>
        <taxon>Stramenopiles</taxon>
        <taxon>Oomycota</taxon>
        <taxon>Peronosporomycetes</taxon>
        <taxon>Peronosporales</taxon>
        <taxon>Peronosporaceae</taxon>
        <taxon>Peronospora</taxon>
    </lineage>
</organism>